<dbReference type="PANTHER" id="PTHR44259:SF114">
    <property type="entry name" value="OS06G0707300 PROTEIN"/>
    <property type="match status" value="1"/>
</dbReference>
<name>A0AAV8U718_9ROSI</name>
<feature type="domain" description="KIB1-4 beta-propeller" evidence="1">
    <location>
        <begin position="41"/>
        <end position="275"/>
    </location>
</feature>
<organism evidence="2 3">
    <name type="scientific">Erythroxylum novogranatense</name>
    <dbReference type="NCBI Taxonomy" id="1862640"/>
    <lineage>
        <taxon>Eukaryota</taxon>
        <taxon>Viridiplantae</taxon>
        <taxon>Streptophyta</taxon>
        <taxon>Embryophyta</taxon>
        <taxon>Tracheophyta</taxon>
        <taxon>Spermatophyta</taxon>
        <taxon>Magnoliopsida</taxon>
        <taxon>eudicotyledons</taxon>
        <taxon>Gunneridae</taxon>
        <taxon>Pentapetalae</taxon>
        <taxon>rosids</taxon>
        <taxon>fabids</taxon>
        <taxon>Malpighiales</taxon>
        <taxon>Erythroxylaceae</taxon>
        <taxon>Erythroxylum</taxon>
    </lineage>
</organism>
<accession>A0AAV8U718</accession>
<protein>
    <recommendedName>
        <fullName evidence="1">KIB1-4 beta-propeller domain-containing protein</fullName>
    </recommendedName>
</protein>
<dbReference type="Pfam" id="PF03478">
    <property type="entry name" value="Beta-prop_KIB1-4"/>
    <property type="match status" value="1"/>
</dbReference>
<sequence length="306" mass="34186">MAKLKVKRRPSTDGSTGIILKFQLHSNKKVKKPEPLNLEVVPRGKPIGGSTTGWLITINNSSEIITLFNTANGAEIQLPPLPLFLNEDVNIVHKAVLSSPPDSLLDDDYVVMIIYGNSKQLACFKEGDETWILLEEAGNSYDDILSHEGALYGVDEYGQVVRCQVDPYSWPPILDVVTDRWFFWGQKLNLAVIEGYVCIVIRFMEDGGLGRQTCHFKVGALTDDRDKGVIICGLSNWAILLGRSHSVALPPNTVQGLKGNCIYFKDDDGSDVGGFRCFNMEDSMIHYPLQSETEELLRIWKRKIVN</sequence>
<reference evidence="2 3" key="1">
    <citation type="submission" date="2021-09" db="EMBL/GenBank/DDBJ databases">
        <title>Genomic insights and catalytic innovation underlie evolution of tropane alkaloids biosynthesis.</title>
        <authorList>
            <person name="Wang Y.-J."/>
            <person name="Tian T."/>
            <person name="Huang J.-P."/>
            <person name="Huang S.-X."/>
        </authorList>
    </citation>
    <scope>NUCLEOTIDE SEQUENCE [LARGE SCALE GENOMIC DNA]</scope>
    <source>
        <strain evidence="2">KIB-2018</strain>
        <tissue evidence="2">Leaf</tissue>
    </source>
</reference>
<proteinExistence type="predicted"/>
<comment type="caution">
    <text evidence="2">The sequence shown here is derived from an EMBL/GenBank/DDBJ whole genome shotgun (WGS) entry which is preliminary data.</text>
</comment>
<dbReference type="AlphaFoldDB" id="A0AAV8U718"/>
<evidence type="ECO:0000313" key="3">
    <source>
        <dbReference type="Proteomes" id="UP001159364"/>
    </source>
</evidence>
<keyword evidence="3" id="KW-1185">Reference proteome</keyword>
<evidence type="ECO:0000259" key="1">
    <source>
        <dbReference type="Pfam" id="PF03478"/>
    </source>
</evidence>
<dbReference type="EMBL" id="JAIWQS010000001">
    <property type="protein sequence ID" value="KAJ8773894.1"/>
    <property type="molecule type" value="Genomic_DNA"/>
</dbReference>
<dbReference type="PANTHER" id="PTHR44259">
    <property type="entry name" value="OS07G0183000 PROTEIN-RELATED"/>
    <property type="match status" value="1"/>
</dbReference>
<dbReference type="Proteomes" id="UP001159364">
    <property type="component" value="Linkage Group LG01"/>
</dbReference>
<dbReference type="InterPro" id="IPR005174">
    <property type="entry name" value="KIB1-4_b-propeller"/>
</dbReference>
<dbReference type="InterPro" id="IPR050942">
    <property type="entry name" value="F-box_BR-signaling"/>
</dbReference>
<evidence type="ECO:0000313" key="2">
    <source>
        <dbReference type="EMBL" id="KAJ8773894.1"/>
    </source>
</evidence>
<gene>
    <name evidence="2" type="ORF">K2173_009325</name>
</gene>